<dbReference type="RefSeq" id="XP_025393623.1">
    <property type="nucleotide sequence ID" value="XM_025547226.1"/>
</dbReference>
<feature type="region of interest" description="Disordered" evidence="1">
    <location>
        <begin position="15"/>
        <end position="48"/>
    </location>
</feature>
<sequence>MSTTWRENYSFRGFSRVVGGAPDPQRPSRRKENSSRTPPTSPRSVTLPWRIHIQVPEY</sequence>
<dbReference type="VEuPathDB" id="FungiDB:BO70DRAFT_409271"/>
<name>A0A317UK96_9EURO</name>
<dbReference type="Proteomes" id="UP000247233">
    <property type="component" value="Unassembled WGS sequence"/>
</dbReference>
<reference evidence="2 3" key="1">
    <citation type="submission" date="2016-12" db="EMBL/GenBank/DDBJ databases">
        <title>The genomes of Aspergillus section Nigri reveals drivers in fungal speciation.</title>
        <authorList>
            <consortium name="DOE Joint Genome Institute"/>
            <person name="Vesth T.C."/>
            <person name="Nybo J."/>
            <person name="Theobald S."/>
            <person name="Brandl J."/>
            <person name="Frisvad J.C."/>
            <person name="Nielsen K.F."/>
            <person name="Lyhne E.K."/>
            <person name="Kogle M.E."/>
            <person name="Kuo A."/>
            <person name="Riley R."/>
            <person name="Clum A."/>
            <person name="Nolan M."/>
            <person name="Lipzen A."/>
            <person name="Salamov A."/>
            <person name="Henrissat B."/>
            <person name="Wiebenga A."/>
            <person name="De Vries R.P."/>
            <person name="Grigoriev I.V."/>
            <person name="Mortensen U.H."/>
            <person name="Andersen M.R."/>
            <person name="Baker S.E."/>
        </authorList>
    </citation>
    <scope>NUCLEOTIDE SEQUENCE [LARGE SCALE GENOMIC DNA]</scope>
    <source>
        <strain evidence="2 3">CBS 117.55</strain>
    </source>
</reference>
<accession>A0A317UK96</accession>
<protein>
    <submittedName>
        <fullName evidence="2">Uncharacterized protein</fullName>
    </submittedName>
</protein>
<gene>
    <name evidence="2" type="ORF">BO70DRAFT_409271</name>
</gene>
<evidence type="ECO:0000313" key="3">
    <source>
        <dbReference type="Proteomes" id="UP000247233"/>
    </source>
</evidence>
<dbReference type="GeneID" id="37069463"/>
<dbReference type="EMBL" id="MSFL01000187">
    <property type="protein sequence ID" value="PWY61548.1"/>
    <property type="molecule type" value="Genomic_DNA"/>
</dbReference>
<comment type="caution">
    <text evidence="2">The sequence shown here is derived from an EMBL/GenBank/DDBJ whole genome shotgun (WGS) entry which is preliminary data.</text>
</comment>
<keyword evidence="3" id="KW-1185">Reference proteome</keyword>
<evidence type="ECO:0000313" key="2">
    <source>
        <dbReference type="EMBL" id="PWY61548.1"/>
    </source>
</evidence>
<dbReference type="AlphaFoldDB" id="A0A317UK96"/>
<proteinExistence type="predicted"/>
<evidence type="ECO:0000256" key="1">
    <source>
        <dbReference type="SAM" id="MobiDB-lite"/>
    </source>
</evidence>
<feature type="compositionally biased region" description="Low complexity" evidence="1">
    <location>
        <begin position="35"/>
        <end position="44"/>
    </location>
</feature>
<organism evidence="2 3">
    <name type="scientific">Aspergillus heteromorphus CBS 117.55</name>
    <dbReference type="NCBI Taxonomy" id="1448321"/>
    <lineage>
        <taxon>Eukaryota</taxon>
        <taxon>Fungi</taxon>
        <taxon>Dikarya</taxon>
        <taxon>Ascomycota</taxon>
        <taxon>Pezizomycotina</taxon>
        <taxon>Eurotiomycetes</taxon>
        <taxon>Eurotiomycetidae</taxon>
        <taxon>Eurotiales</taxon>
        <taxon>Aspergillaceae</taxon>
        <taxon>Aspergillus</taxon>
        <taxon>Aspergillus subgen. Circumdati</taxon>
    </lineage>
</organism>